<reference evidence="1" key="1">
    <citation type="submission" date="2016-12" db="EMBL/GenBank/DDBJ databases">
        <title>Transcriptomic, proteomic, and metabolomic analysis of Citrus limon response to graft inoculation by Candidatus Liberibacter asiaticus.</title>
        <authorList>
            <person name="Ramsey J."/>
            <person name="Chin E."/>
            <person name="Chavez J."/>
            <person name="Saha S."/>
            <person name="Mischuk D."/>
            <person name="Mahoney J."/>
            <person name="Mohr J."/>
            <person name="Robison F."/>
            <person name="Godfrey K."/>
            <person name="Levesque C."/>
            <person name="Foster L."/>
            <person name="Xu Y."/>
            <person name="Strickler S."/>
            <person name="Fernandez-Pozo N."/>
            <person name="Polek M.L."/>
            <person name="Giovannoni J."/>
            <person name="Mueller L.A."/>
            <person name="Slupsky C."/>
            <person name="Bruce J."/>
            <person name="Cilia M."/>
        </authorList>
    </citation>
    <scope>NUCLEOTIDE SEQUENCE</scope>
</reference>
<proteinExistence type="predicted"/>
<organism evidence="1">
    <name type="scientific">Citrus limon</name>
    <name type="common">Lemon</name>
    <name type="synonym">Citrus medica var. limon</name>
    <dbReference type="NCBI Taxonomy" id="2708"/>
    <lineage>
        <taxon>Eukaryota</taxon>
        <taxon>Viridiplantae</taxon>
        <taxon>Streptophyta</taxon>
        <taxon>Embryophyta</taxon>
        <taxon>Tracheophyta</taxon>
        <taxon>Spermatophyta</taxon>
        <taxon>Magnoliopsida</taxon>
        <taxon>eudicotyledons</taxon>
        <taxon>Gunneridae</taxon>
        <taxon>Pentapetalae</taxon>
        <taxon>rosids</taxon>
        <taxon>malvids</taxon>
        <taxon>Sapindales</taxon>
        <taxon>Rutaceae</taxon>
        <taxon>Aurantioideae</taxon>
        <taxon>Citrus</taxon>
    </lineage>
</organism>
<dbReference type="AlphaFoldDB" id="A0A1S8ADP5"/>
<name>A0A1S8ADP5_CITLI</name>
<dbReference type="EMBL" id="GFAY01000014">
    <property type="protein sequence ID" value="JAV45636.1"/>
    <property type="molecule type" value="Transcribed_RNA"/>
</dbReference>
<evidence type="ECO:0000313" key="1">
    <source>
        <dbReference type="EMBL" id="JAV45636.1"/>
    </source>
</evidence>
<protein>
    <submittedName>
        <fullName evidence="1">Uncharacterized protein</fullName>
    </submittedName>
</protein>
<accession>A0A1S8ADP5</accession>
<sequence>MGKRNEEAGGGGEIGEARCGVWNGREFRIHLQEIKFDDVQIRVTRRELTITERGSMNLITSSRLPRTASSHFSPFMQNGFLVLRFDRVSFAKKIWNVLVGGVTLAGAFFGCVSDVQGFAGDPQRSPDYQRN</sequence>